<feature type="transmembrane region" description="Helical" evidence="7">
    <location>
        <begin position="72"/>
        <end position="92"/>
    </location>
</feature>
<feature type="transmembrane region" description="Helical" evidence="7">
    <location>
        <begin position="197"/>
        <end position="215"/>
    </location>
</feature>
<dbReference type="PANTHER" id="PTHR43731">
    <property type="entry name" value="RHOMBOID PROTEASE"/>
    <property type="match status" value="1"/>
</dbReference>
<dbReference type="InterPro" id="IPR022764">
    <property type="entry name" value="Peptidase_S54_rhomboid_dom"/>
</dbReference>
<dbReference type="SUPFAM" id="SSF144091">
    <property type="entry name" value="Rhomboid-like"/>
    <property type="match status" value="1"/>
</dbReference>
<dbReference type="GO" id="GO:0006508">
    <property type="term" value="P:proteolysis"/>
    <property type="evidence" value="ECO:0007669"/>
    <property type="project" value="UniProtKB-KW"/>
</dbReference>
<evidence type="ECO:0000256" key="6">
    <source>
        <dbReference type="ARBA" id="ARBA00023136"/>
    </source>
</evidence>
<feature type="transmembrane region" description="Helical" evidence="7">
    <location>
        <begin position="173"/>
        <end position="191"/>
    </location>
</feature>
<evidence type="ECO:0000256" key="4">
    <source>
        <dbReference type="ARBA" id="ARBA00022801"/>
    </source>
</evidence>
<feature type="domain" description="Peptidase S54 rhomboid" evidence="8">
    <location>
        <begin position="125"/>
        <end position="261"/>
    </location>
</feature>
<evidence type="ECO:0000256" key="1">
    <source>
        <dbReference type="ARBA" id="ARBA00004141"/>
    </source>
</evidence>
<dbReference type="GO" id="GO:0004252">
    <property type="term" value="F:serine-type endopeptidase activity"/>
    <property type="evidence" value="ECO:0007669"/>
    <property type="project" value="InterPro"/>
</dbReference>
<proteinExistence type="inferred from homology"/>
<dbReference type="Gene3D" id="1.20.1540.10">
    <property type="entry name" value="Rhomboid-like"/>
    <property type="match status" value="1"/>
</dbReference>
<feature type="transmembrane region" description="Helical" evidence="7">
    <location>
        <begin position="248"/>
        <end position="264"/>
    </location>
</feature>
<reference evidence="9" key="1">
    <citation type="submission" date="2023-03" db="EMBL/GenBank/DDBJ databases">
        <title>Actinoallomurus iriomotensis NBRC 103684.</title>
        <authorList>
            <person name="Ichikawa N."/>
            <person name="Sato H."/>
            <person name="Tonouchi N."/>
        </authorList>
    </citation>
    <scope>NUCLEOTIDE SEQUENCE</scope>
    <source>
        <strain evidence="9">NBRC 103684</strain>
    </source>
</reference>
<evidence type="ECO:0000259" key="8">
    <source>
        <dbReference type="Pfam" id="PF01694"/>
    </source>
</evidence>
<keyword evidence="3 7" id="KW-0812">Transmembrane</keyword>
<dbReference type="InterPro" id="IPR050925">
    <property type="entry name" value="Rhomboid_protease_S54"/>
</dbReference>
<dbReference type="RefSeq" id="WP_285577415.1">
    <property type="nucleotide sequence ID" value="NZ_BSTK01000009.1"/>
</dbReference>
<dbReference type="PANTHER" id="PTHR43731:SF14">
    <property type="entry name" value="PRESENILIN-ASSOCIATED RHOMBOID-LIKE PROTEIN, MITOCHONDRIAL"/>
    <property type="match status" value="1"/>
</dbReference>
<keyword evidence="6 7" id="KW-0472">Membrane</keyword>
<evidence type="ECO:0000313" key="9">
    <source>
        <dbReference type="EMBL" id="GLY87960.1"/>
    </source>
</evidence>
<keyword evidence="5 7" id="KW-1133">Transmembrane helix</keyword>
<organism evidence="9 10">
    <name type="scientific">Actinoallomurus iriomotensis</name>
    <dbReference type="NCBI Taxonomy" id="478107"/>
    <lineage>
        <taxon>Bacteria</taxon>
        <taxon>Bacillati</taxon>
        <taxon>Actinomycetota</taxon>
        <taxon>Actinomycetes</taxon>
        <taxon>Streptosporangiales</taxon>
        <taxon>Thermomonosporaceae</taxon>
        <taxon>Actinoallomurus</taxon>
    </lineage>
</organism>
<evidence type="ECO:0000256" key="3">
    <source>
        <dbReference type="ARBA" id="ARBA00022692"/>
    </source>
</evidence>
<sequence length="297" mass="31861">MSSDTPHAPQAPQVPTCYRHPGRETYVSCTRCERPICPDCMRDAAVGHQCPECVRDGNRTVRQARTVFGGRVATRPAVTLTLIAINVVAYIGELASPSFVDRFEMLGVLKTQFGQVIPGYGVADGEWYRLITAAFLHVPLNQGTFGITHILFNMWALWVLGPQLEQVLGRLRFTVLYLLSALGGNVLLFLVDPGQPALGASGAIFGLFAAFFVVGRRLGVDTRGIAFLIVINLMFTFTFSGISWEGHVGGLITGAVLAVAFAYAPRGRQQAVQVAASAIVAAVLVVLTVVQTAALTA</sequence>
<keyword evidence="10" id="KW-1185">Reference proteome</keyword>
<dbReference type="Proteomes" id="UP001165074">
    <property type="component" value="Unassembled WGS sequence"/>
</dbReference>
<keyword evidence="9" id="KW-0645">Protease</keyword>
<feature type="transmembrane region" description="Helical" evidence="7">
    <location>
        <begin position="143"/>
        <end position="161"/>
    </location>
</feature>
<accession>A0A9W6S4A7</accession>
<protein>
    <submittedName>
        <fullName evidence="9">Rhomboid family intramembrane serine protease</fullName>
    </submittedName>
</protein>
<evidence type="ECO:0000256" key="5">
    <source>
        <dbReference type="ARBA" id="ARBA00022989"/>
    </source>
</evidence>
<evidence type="ECO:0000313" key="10">
    <source>
        <dbReference type="Proteomes" id="UP001165074"/>
    </source>
</evidence>
<feature type="transmembrane region" description="Helical" evidence="7">
    <location>
        <begin position="224"/>
        <end position="242"/>
    </location>
</feature>
<keyword evidence="4" id="KW-0378">Hydrolase</keyword>
<dbReference type="InterPro" id="IPR035952">
    <property type="entry name" value="Rhomboid-like_sf"/>
</dbReference>
<evidence type="ECO:0000256" key="7">
    <source>
        <dbReference type="SAM" id="Phobius"/>
    </source>
</evidence>
<dbReference type="GO" id="GO:0016020">
    <property type="term" value="C:membrane"/>
    <property type="evidence" value="ECO:0007669"/>
    <property type="project" value="UniProtKB-SubCell"/>
</dbReference>
<dbReference type="EMBL" id="BSTK01000009">
    <property type="protein sequence ID" value="GLY87960.1"/>
    <property type="molecule type" value="Genomic_DNA"/>
</dbReference>
<evidence type="ECO:0000256" key="2">
    <source>
        <dbReference type="ARBA" id="ARBA00009045"/>
    </source>
</evidence>
<comment type="similarity">
    <text evidence="2">Belongs to the peptidase S54 family.</text>
</comment>
<name>A0A9W6S4A7_9ACTN</name>
<comment type="caution">
    <text evidence="9">The sequence shown here is derived from an EMBL/GenBank/DDBJ whole genome shotgun (WGS) entry which is preliminary data.</text>
</comment>
<feature type="transmembrane region" description="Helical" evidence="7">
    <location>
        <begin position="271"/>
        <end position="294"/>
    </location>
</feature>
<dbReference type="Pfam" id="PF01694">
    <property type="entry name" value="Rhomboid"/>
    <property type="match status" value="1"/>
</dbReference>
<gene>
    <name evidence="9" type="ORF">Airi02_058890</name>
</gene>
<dbReference type="AlphaFoldDB" id="A0A9W6S4A7"/>
<comment type="subcellular location">
    <subcellularLocation>
        <location evidence="1">Membrane</location>
        <topology evidence="1">Multi-pass membrane protein</topology>
    </subcellularLocation>
</comment>